<evidence type="ECO:0000256" key="8">
    <source>
        <dbReference type="ARBA" id="ARBA00023319"/>
    </source>
</evidence>
<dbReference type="PRINTS" id="PR00213">
    <property type="entry name" value="MYELINP0"/>
</dbReference>
<dbReference type="SMART" id="SM00409">
    <property type="entry name" value="IG"/>
    <property type="match status" value="1"/>
</dbReference>
<accession>A0ABM5FXF4</accession>
<dbReference type="SUPFAM" id="SSF48726">
    <property type="entry name" value="Immunoglobulin"/>
    <property type="match status" value="1"/>
</dbReference>
<dbReference type="InterPro" id="IPR003599">
    <property type="entry name" value="Ig_sub"/>
</dbReference>
<keyword evidence="5 9" id="KW-0472">Membrane</keyword>
<keyword evidence="4 9" id="KW-1133">Transmembrane helix</keyword>
<evidence type="ECO:0000259" key="10">
    <source>
        <dbReference type="PROSITE" id="PS50835"/>
    </source>
</evidence>
<name>A0ABM5FXF4_9SAUR</name>
<evidence type="ECO:0000256" key="4">
    <source>
        <dbReference type="ARBA" id="ARBA00022989"/>
    </source>
</evidence>
<dbReference type="PANTHER" id="PTHR13869">
    <property type="entry name" value="MYELIN P0 RELATED"/>
    <property type="match status" value="1"/>
</dbReference>
<keyword evidence="7" id="KW-0325">Glycoprotein</keyword>
<evidence type="ECO:0000256" key="6">
    <source>
        <dbReference type="ARBA" id="ARBA00023157"/>
    </source>
</evidence>
<dbReference type="Proteomes" id="UP001652642">
    <property type="component" value="Chromosome 3"/>
</dbReference>
<dbReference type="Pfam" id="PF07686">
    <property type="entry name" value="V-set"/>
    <property type="match status" value="1"/>
</dbReference>
<gene>
    <name evidence="12" type="primary">LOC110088664</name>
</gene>
<keyword evidence="2 9" id="KW-0812">Transmembrane</keyword>
<evidence type="ECO:0000313" key="12">
    <source>
        <dbReference type="RefSeq" id="XP_072850082.1"/>
    </source>
</evidence>
<dbReference type="Gene3D" id="2.60.40.10">
    <property type="entry name" value="Immunoglobulins"/>
    <property type="match status" value="1"/>
</dbReference>
<dbReference type="InterPro" id="IPR000920">
    <property type="entry name" value="Myelin_P0-rel"/>
</dbReference>
<feature type="transmembrane region" description="Helical" evidence="9">
    <location>
        <begin position="208"/>
        <end position="228"/>
    </location>
</feature>
<dbReference type="GeneID" id="110088664"/>
<evidence type="ECO:0000256" key="9">
    <source>
        <dbReference type="SAM" id="Phobius"/>
    </source>
</evidence>
<evidence type="ECO:0000256" key="1">
    <source>
        <dbReference type="ARBA" id="ARBA00004479"/>
    </source>
</evidence>
<dbReference type="InterPro" id="IPR036179">
    <property type="entry name" value="Ig-like_dom_sf"/>
</dbReference>
<dbReference type="InterPro" id="IPR013783">
    <property type="entry name" value="Ig-like_fold"/>
</dbReference>
<sequence length="234" mass="24752">MAAEPAAAAAAAAAAGGSPMKREISSTRAPARWLLTAGAFVHLIQMALCSSVSDVLIVKVSTPTEIIAEAGTNVKIPCTFVSSEDISAATSVTWSFQQEGSTARPITFFYYSDGKEYLGKNTPFKDRSSFVGNFSQRDASIKIANVQPVDNGTYFCDVKNPPDIVVDPGQVQLTVLEREMPVGHGRAAATPESATVMTATKSPNSGNIALNGLMVWPLVLHFCCILAFSPGCLF</sequence>
<evidence type="ECO:0000256" key="5">
    <source>
        <dbReference type="ARBA" id="ARBA00023136"/>
    </source>
</evidence>
<dbReference type="PANTHER" id="PTHR13869:SF19">
    <property type="entry name" value="MYELIN PROTEIN ZERO-LIKE PROTEIN 1"/>
    <property type="match status" value="1"/>
</dbReference>
<evidence type="ECO:0000256" key="7">
    <source>
        <dbReference type="ARBA" id="ARBA00023180"/>
    </source>
</evidence>
<evidence type="ECO:0000256" key="3">
    <source>
        <dbReference type="ARBA" id="ARBA00022729"/>
    </source>
</evidence>
<keyword evidence="11" id="KW-1185">Reference proteome</keyword>
<protein>
    <submittedName>
        <fullName evidence="12">Myelin protein zero-like protein 1</fullName>
    </submittedName>
</protein>
<dbReference type="RefSeq" id="XP_072850082.1">
    <property type="nucleotide sequence ID" value="XM_072993981.1"/>
</dbReference>
<feature type="domain" description="Ig-like" evidence="10">
    <location>
        <begin position="53"/>
        <end position="174"/>
    </location>
</feature>
<keyword evidence="3" id="KW-0732">Signal</keyword>
<dbReference type="PROSITE" id="PS50835">
    <property type="entry name" value="IG_LIKE"/>
    <property type="match status" value="1"/>
</dbReference>
<evidence type="ECO:0000313" key="11">
    <source>
        <dbReference type="Proteomes" id="UP001652642"/>
    </source>
</evidence>
<reference evidence="12" key="1">
    <citation type="submission" date="2025-08" db="UniProtKB">
        <authorList>
            <consortium name="RefSeq"/>
        </authorList>
    </citation>
    <scope>IDENTIFICATION</scope>
</reference>
<dbReference type="InterPro" id="IPR007110">
    <property type="entry name" value="Ig-like_dom"/>
</dbReference>
<proteinExistence type="predicted"/>
<comment type="subcellular location">
    <subcellularLocation>
        <location evidence="1">Membrane</location>
        <topology evidence="1">Single-pass type I membrane protein</topology>
    </subcellularLocation>
</comment>
<organism evidence="11 12">
    <name type="scientific">Pogona vitticeps</name>
    <name type="common">central bearded dragon</name>
    <dbReference type="NCBI Taxonomy" id="103695"/>
    <lineage>
        <taxon>Eukaryota</taxon>
        <taxon>Metazoa</taxon>
        <taxon>Chordata</taxon>
        <taxon>Craniata</taxon>
        <taxon>Vertebrata</taxon>
        <taxon>Euteleostomi</taxon>
        <taxon>Lepidosauria</taxon>
        <taxon>Squamata</taxon>
        <taxon>Bifurcata</taxon>
        <taxon>Unidentata</taxon>
        <taxon>Episquamata</taxon>
        <taxon>Toxicofera</taxon>
        <taxon>Iguania</taxon>
        <taxon>Acrodonta</taxon>
        <taxon>Agamidae</taxon>
        <taxon>Amphibolurinae</taxon>
        <taxon>Pogona</taxon>
    </lineage>
</organism>
<keyword evidence="8" id="KW-0393">Immunoglobulin domain</keyword>
<dbReference type="InterPro" id="IPR013106">
    <property type="entry name" value="Ig_V-set"/>
</dbReference>
<evidence type="ECO:0000256" key="2">
    <source>
        <dbReference type="ARBA" id="ARBA00022692"/>
    </source>
</evidence>
<keyword evidence="6" id="KW-1015">Disulfide bond</keyword>
<dbReference type="SMART" id="SM00406">
    <property type="entry name" value="IGv"/>
    <property type="match status" value="1"/>
</dbReference>